<evidence type="ECO:0000256" key="3">
    <source>
        <dbReference type="ARBA" id="ARBA00012438"/>
    </source>
</evidence>
<dbReference type="InterPro" id="IPR050428">
    <property type="entry name" value="TCS_sensor_his_kinase"/>
</dbReference>
<evidence type="ECO:0000256" key="4">
    <source>
        <dbReference type="ARBA" id="ARBA00022553"/>
    </source>
</evidence>
<dbReference type="SUPFAM" id="SSF55874">
    <property type="entry name" value="ATPase domain of HSP90 chaperone/DNA topoisomerase II/histidine kinase"/>
    <property type="match status" value="1"/>
</dbReference>
<reference evidence="16" key="1">
    <citation type="submission" date="2017-09" db="EMBL/GenBank/DDBJ databases">
        <title>Genome sequence of Nannocystis excedens DSM 71.</title>
        <authorList>
            <person name="Blom J."/>
        </authorList>
    </citation>
    <scope>NUCLEOTIDE SEQUENCE [LARGE SCALE GENOMIC DNA]</scope>
    <source>
        <strain evidence="16">type strain: E19</strain>
    </source>
</reference>
<feature type="domain" description="HAMP" evidence="14">
    <location>
        <begin position="173"/>
        <end position="225"/>
    </location>
</feature>
<dbReference type="Pfam" id="PF00512">
    <property type="entry name" value="HisKA"/>
    <property type="match status" value="1"/>
</dbReference>
<evidence type="ECO:0000313" key="16">
    <source>
        <dbReference type="Proteomes" id="UP000223606"/>
    </source>
</evidence>
<evidence type="ECO:0000256" key="10">
    <source>
        <dbReference type="ARBA" id="ARBA00022989"/>
    </source>
</evidence>
<evidence type="ECO:0000256" key="7">
    <source>
        <dbReference type="ARBA" id="ARBA00022741"/>
    </source>
</evidence>
<feature type="domain" description="Histidine kinase" evidence="13">
    <location>
        <begin position="233"/>
        <end position="442"/>
    </location>
</feature>
<dbReference type="Gene3D" id="3.30.565.10">
    <property type="entry name" value="Histidine kinase-like ATPase, C-terminal domain"/>
    <property type="match status" value="1"/>
</dbReference>
<dbReference type="InterPro" id="IPR036097">
    <property type="entry name" value="HisK_dim/P_sf"/>
</dbReference>
<dbReference type="InterPro" id="IPR003661">
    <property type="entry name" value="HisK_dim/P_dom"/>
</dbReference>
<dbReference type="PANTHER" id="PTHR45436:SF14">
    <property type="entry name" value="SENSOR PROTEIN QSEC"/>
    <property type="match status" value="1"/>
</dbReference>
<keyword evidence="12" id="KW-0472">Membrane</keyword>
<keyword evidence="5 15" id="KW-0808">Transferase</keyword>
<dbReference type="AlphaFoldDB" id="A0A2C9DCC2"/>
<dbReference type="InterPro" id="IPR036890">
    <property type="entry name" value="HATPase_C_sf"/>
</dbReference>
<keyword evidence="16" id="KW-1185">Reference proteome</keyword>
<evidence type="ECO:0000259" key="14">
    <source>
        <dbReference type="PROSITE" id="PS50885"/>
    </source>
</evidence>
<dbReference type="EC" id="2.7.13.3" evidence="3"/>
<evidence type="ECO:0000256" key="6">
    <source>
        <dbReference type="ARBA" id="ARBA00022692"/>
    </source>
</evidence>
<evidence type="ECO:0000256" key="1">
    <source>
        <dbReference type="ARBA" id="ARBA00000085"/>
    </source>
</evidence>
<dbReference type="GO" id="GO:0000155">
    <property type="term" value="F:phosphorelay sensor kinase activity"/>
    <property type="evidence" value="ECO:0007669"/>
    <property type="project" value="InterPro"/>
</dbReference>
<evidence type="ECO:0000256" key="12">
    <source>
        <dbReference type="SAM" id="Phobius"/>
    </source>
</evidence>
<keyword evidence="8" id="KW-0418">Kinase</keyword>
<evidence type="ECO:0000256" key="8">
    <source>
        <dbReference type="ARBA" id="ARBA00022777"/>
    </source>
</evidence>
<dbReference type="SUPFAM" id="SSF47384">
    <property type="entry name" value="Homodimeric domain of signal transducing histidine kinase"/>
    <property type="match status" value="1"/>
</dbReference>
<dbReference type="PROSITE" id="PS50109">
    <property type="entry name" value="HIS_KIN"/>
    <property type="match status" value="1"/>
</dbReference>
<keyword evidence="10 12" id="KW-1133">Transmembrane helix</keyword>
<evidence type="ECO:0000256" key="2">
    <source>
        <dbReference type="ARBA" id="ARBA00004141"/>
    </source>
</evidence>
<evidence type="ECO:0000256" key="9">
    <source>
        <dbReference type="ARBA" id="ARBA00022840"/>
    </source>
</evidence>
<dbReference type="InterPro" id="IPR005467">
    <property type="entry name" value="His_kinase_dom"/>
</dbReference>
<organism evidence="15 16">
    <name type="scientific">Hartmannibacter diazotrophicus</name>
    <dbReference type="NCBI Taxonomy" id="1482074"/>
    <lineage>
        <taxon>Bacteria</taxon>
        <taxon>Pseudomonadati</taxon>
        <taxon>Pseudomonadota</taxon>
        <taxon>Alphaproteobacteria</taxon>
        <taxon>Hyphomicrobiales</taxon>
        <taxon>Pleomorphomonadaceae</taxon>
        <taxon>Hartmannibacter</taxon>
    </lineage>
</organism>
<evidence type="ECO:0000259" key="13">
    <source>
        <dbReference type="PROSITE" id="PS50109"/>
    </source>
</evidence>
<evidence type="ECO:0000256" key="11">
    <source>
        <dbReference type="ARBA" id="ARBA00023012"/>
    </source>
</evidence>
<keyword evidence="6 12" id="KW-0812">Transmembrane</keyword>
<dbReference type="InterPro" id="IPR003660">
    <property type="entry name" value="HAMP_dom"/>
</dbReference>
<dbReference type="SMART" id="SM00387">
    <property type="entry name" value="HATPase_c"/>
    <property type="match status" value="1"/>
</dbReference>
<comment type="subcellular location">
    <subcellularLocation>
        <location evidence="2">Membrane</location>
        <topology evidence="2">Multi-pass membrane protein</topology>
    </subcellularLocation>
</comment>
<dbReference type="GO" id="GO:0005886">
    <property type="term" value="C:plasma membrane"/>
    <property type="evidence" value="ECO:0007669"/>
    <property type="project" value="TreeGrafter"/>
</dbReference>
<keyword evidence="9" id="KW-0067">ATP-binding</keyword>
<feature type="transmembrane region" description="Helical" evidence="12">
    <location>
        <begin position="152"/>
        <end position="172"/>
    </location>
</feature>
<comment type="catalytic activity">
    <reaction evidence="1">
        <text>ATP + protein L-histidine = ADP + protein N-phospho-L-histidine.</text>
        <dbReference type="EC" id="2.7.13.3"/>
    </reaction>
</comment>
<dbReference type="PANTHER" id="PTHR45436">
    <property type="entry name" value="SENSOR HISTIDINE KINASE YKOH"/>
    <property type="match status" value="1"/>
</dbReference>
<name>A0A2C9DCC2_9HYPH</name>
<keyword evidence="7" id="KW-0547">Nucleotide-binding</keyword>
<dbReference type="InterPro" id="IPR003594">
    <property type="entry name" value="HATPase_dom"/>
</dbReference>
<dbReference type="Gene3D" id="1.20.5.1040">
    <property type="entry name" value="Sensor protein qsec"/>
    <property type="match status" value="1"/>
</dbReference>
<keyword evidence="11" id="KW-0902">Two-component regulatory system</keyword>
<keyword evidence="4" id="KW-0597">Phosphoprotein</keyword>
<dbReference type="PROSITE" id="PS50885">
    <property type="entry name" value="HAMP"/>
    <property type="match status" value="1"/>
</dbReference>
<gene>
    <name evidence="15" type="primary">qseC_2</name>
    <name evidence="15" type="ORF">HDIA_3714</name>
</gene>
<dbReference type="SMART" id="SM00388">
    <property type="entry name" value="HisKA"/>
    <property type="match status" value="1"/>
</dbReference>
<dbReference type="KEGG" id="hdi:HDIA_3714"/>
<proteinExistence type="predicted"/>
<dbReference type="EMBL" id="LT960614">
    <property type="protein sequence ID" value="SON57255.1"/>
    <property type="molecule type" value="Genomic_DNA"/>
</dbReference>
<dbReference type="GO" id="GO:0005524">
    <property type="term" value="F:ATP binding"/>
    <property type="evidence" value="ECO:0007669"/>
    <property type="project" value="UniProtKB-KW"/>
</dbReference>
<accession>A0A2C9DCC2</accession>
<dbReference type="CDD" id="cd00082">
    <property type="entry name" value="HisKA"/>
    <property type="match status" value="1"/>
</dbReference>
<dbReference type="Gene3D" id="1.10.287.130">
    <property type="match status" value="1"/>
</dbReference>
<protein>
    <recommendedName>
        <fullName evidence="3">histidine kinase</fullName>
        <ecNumber evidence="3">2.7.13.3</ecNumber>
    </recommendedName>
</protein>
<dbReference type="OrthoDB" id="9809766at2"/>
<dbReference type="RefSeq" id="WP_099557542.1">
    <property type="nucleotide sequence ID" value="NZ_LT960614.1"/>
</dbReference>
<evidence type="ECO:0000313" key="15">
    <source>
        <dbReference type="EMBL" id="SON57255.1"/>
    </source>
</evidence>
<dbReference type="Proteomes" id="UP000223606">
    <property type="component" value="Chromosome 1"/>
</dbReference>
<evidence type="ECO:0000256" key="5">
    <source>
        <dbReference type="ARBA" id="ARBA00022679"/>
    </source>
</evidence>
<dbReference type="Pfam" id="PF02518">
    <property type="entry name" value="HATPase_c"/>
    <property type="match status" value="1"/>
</dbReference>
<sequence length="442" mass="47570">MILPRSLQVRLALGLSVGLALFWAVAAGAAYTVLRQEMDRVFDSALQETAQRLLPLAVMEIIDREPEDVLRIAPVRSHHELLTYIVRNQAGSVVLASHDADPAIFPQSAHDGLSSTKTHRIYAESALQGSLTIFVAEPWDVRSKASHEAAEALIMPLLVLVPLSFGGVWLLVRGGMRPIRRLCSEIETRGGGDLTPLGSDRLPSEITPIATAVNHLMARLRRTLEAERSFTANSAHELRTPIAAALAQTQRLLAETKEGQTGARARQIEATLKTLARLAEKLMQLARAEGGRLFAKTPYDIVPVIGLVCEDIGRTQSRPDRLDLDLPSAKVNSRVDPDALSILVRNLLENALKYGAADEPVVVTLTQDGVLRVVNGGPVIPAERLAQLTRPFERASTEAEGSGLGLAIIDAIARGAGSNLELKSPATGRADGFEAVVRLAGV</sequence>